<feature type="domain" description="Peptidase M24" evidence="1">
    <location>
        <begin position="158"/>
        <end position="360"/>
    </location>
</feature>
<name>A0A512N5N6_9HYPH</name>
<dbReference type="RefSeq" id="WP_147147715.1">
    <property type="nucleotide sequence ID" value="NZ_BKAJ01000030.1"/>
</dbReference>
<evidence type="ECO:0000313" key="3">
    <source>
        <dbReference type="EMBL" id="GEP54295.1"/>
    </source>
</evidence>
<dbReference type="Pfam" id="PF01321">
    <property type="entry name" value="Creatinase_N"/>
    <property type="match status" value="1"/>
</dbReference>
<dbReference type="InterPro" id="IPR029149">
    <property type="entry name" value="Creatin/AminoP/Spt16_N"/>
</dbReference>
<dbReference type="CDD" id="cd01066">
    <property type="entry name" value="APP_MetAP"/>
    <property type="match status" value="1"/>
</dbReference>
<dbReference type="InterPro" id="IPR036005">
    <property type="entry name" value="Creatinase/aminopeptidase-like"/>
</dbReference>
<dbReference type="InterPro" id="IPR000587">
    <property type="entry name" value="Creatinase_N"/>
</dbReference>
<dbReference type="PANTHER" id="PTHR46112:SF2">
    <property type="entry name" value="XAA-PRO AMINOPEPTIDASE P-RELATED"/>
    <property type="match status" value="1"/>
</dbReference>
<proteinExistence type="predicted"/>
<evidence type="ECO:0000259" key="2">
    <source>
        <dbReference type="Pfam" id="PF01321"/>
    </source>
</evidence>
<dbReference type="Proteomes" id="UP000321058">
    <property type="component" value="Unassembled WGS sequence"/>
</dbReference>
<dbReference type="InterPro" id="IPR000994">
    <property type="entry name" value="Pept_M24"/>
</dbReference>
<gene>
    <name evidence="3" type="ORF">RSO01_14610</name>
</gene>
<reference evidence="3 4" key="1">
    <citation type="submission" date="2019-07" db="EMBL/GenBank/DDBJ databases">
        <title>Whole genome shotgun sequence of Reyranella soli NBRC 108950.</title>
        <authorList>
            <person name="Hosoyama A."/>
            <person name="Uohara A."/>
            <person name="Ohji S."/>
            <person name="Ichikawa N."/>
        </authorList>
    </citation>
    <scope>NUCLEOTIDE SEQUENCE [LARGE SCALE GENOMIC DNA]</scope>
    <source>
        <strain evidence="3 4">NBRC 108950</strain>
    </source>
</reference>
<dbReference type="PANTHER" id="PTHR46112">
    <property type="entry name" value="AMINOPEPTIDASE"/>
    <property type="match status" value="1"/>
</dbReference>
<evidence type="ECO:0000313" key="4">
    <source>
        <dbReference type="Proteomes" id="UP000321058"/>
    </source>
</evidence>
<accession>A0A512N5N6</accession>
<keyword evidence="4" id="KW-1185">Reference proteome</keyword>
<dbReference type="SUPFAM" id="SSF55920">
    <property type="entry name" value="Creatinase/aminopeptidase"/>
    <property type="match status" value="1"/>
</dbReference>
<organism evidence="3 4">
    <name type="scientific">Reyranella soli</name>
    <dbReference type="NCBI Taxonomy" id="1230389"/>
    <lineage>
        <taxon>Bacteria</taxon>
        <taxon>Pseudomonadati</taxon>
        <taxon>Pseudomonadota</taxon>
        <taxon>Alphaproteobacteria</taxon>
        <taxon>Hyphomicrobiales</taxon>
        <taxon>Reyranellaceae</taxon>
        <taxon>Reyranella</taxon>
    </lineage>
</organism>
<dbReference type="EMBL" id="BKAJ01000030">
    <property type="protein sequence ID" value="GEP54295.1"/>
    <property type="molecule type" value="Genomic_DNA"/>
</dbReference>
<dbReference type="Gene3D" id="3.40.350.10">
    <property type="entry name" value="Creatinase/prolidase N-terminal domain"/>
    <property type="match status" value="1"/>
</dbReference>
<dbReference type="OrthoDB" id="9761809at2"/>
<sequence length="379" mass="40821">MTQDLSFSRDEYEARLAVLRAALAGAGLDAAIVDEIEAMTYFSGYGVSDTMWRALVVPLHQPPFLMVRSLDAAPARARAWTEIVGYPDWRDPIDVLAEALESRGLAQGRHGLDLESPSMPAGRFNRLCARLPAVDFADFGAPLRAPRLRKSPAEIAYLERAAAIADVAMGRAVSAVREGGRHRDVAAAAAVAYLELGADDALVGPLSAGTDWDSLHAPAHDESLAAGAVVHVELVPRVREYSSRLMRSVVVGRPTPAQQDTIAQLAELQDRQIAALVPGAVARDVDAVLRRPMIERGLRPSYENVTGYTLGAYPYPTPRISDFEHCLTPAAAWMVEAGMVMHLYTSARGLALSETVLVTANGPRRLTCTARTLFSTQGA</sequence>
<dbReference type="SUPFAM" id="SSF53092">
    <property type="entry name" value="Creatinase/prolidase N-terminal domain"/>
    <property type="match status" value="1"/>
</dbReference>
<dbReference type="InterPro" id="IPR050659">
    <property type="entry name" value="Peptidase_M24B"/>
</dbReference>
<feature type="domain" description="Creatinase N-terminal" evidence="2">
    <location>
        <begin position="15"/>
        <end position="147"/>
    </location>
</feature>
<comment type="caution">
    <text evidence="3">The sequence shown here is derived from an EMBL/GenBank/DDBJ whole genome shotgun (WGS) entry which is preliminary data.</text>
</comment>
<dbReference type="Pfam" id="PF00557">
    <property type="entry name" value="Peptidase_M24"/>
    <property type="match status" value="1"/>
</dbReference>
<dbReference type="AlphaFoldDB" id="A0A512N5N6"/>
<dbReference type="Gene3D" id="3.90.230.10">
    <property type="entry name" value="Creatinase/methionine aminopeptidase superfamily"/>
    <property type="match status" value="1"/>
</dbReference>
<protein>
    <submittedName>
        <fullName evidence="3">Xaa-Pro dipeptidase</fullName>
    </submittedName>
</protein>
<evidence type="ECO:0000259" key="1">
    <source>
        <dbReference type="Pfam" id="PF00557"/>
    </source>
</evidence>